<dbReference type="InterPro" id="IPR002372">
    <property type="entry name" value="PQQ_rpt_dom"/>
</dbReference>
<gene>
    <name evidence="4" type="ORF">GCM10011575_25850</name>
</gene>
<dbReference type="PANTHER" id="PTHR34512">
    <property type="entry name" value="CELL SURFACE PROTEIN"/>
    <property type="match status" value="1"/>
</dbReference>
<keyword evidence="2" id="KW-0472">Membrane</keyword>
<dbReference type="PANTHER" id="PTHR34512:SF30">
    <property type="entry name" value="OUTER MEMBRANE PROTEIN ASSEMBLY FACTOR BAMB"/>
    <property type="match status" value="1"/>
</dbReference>
<dbReference type="InterPro" id="IPR015943">
    <property type="entry name" value="WD40/YVTN_repeat-like_dom_sf"/>
</dbReference>
<evidence type="ECO:0000256" key="1">
    <source>
        <dbReference type="SAM" id="MobiDB-lite"/>
    </source>
</evidence>
<accession>A0A917S9T1</accession>
<evidence type="ECO:0000313" key="4">
    <source>
        <dbReference type="EMBL" id="GGL66184.1"/>
    </source>
</evidence>
<dbReference type="Proteomes" id="UP000613840">
    <property type="component" value="Unassembled WGS sequence"/>
</dbReference>
<reference evidence="4" key="2">
    <citation type="submission" date="2020-09" db="EMBL/GenBank/DDBJ databases">
        <authorList>
            <person name="Sun Q."/>
            <person name="Zhou Y."/>
        </authorList>
    </citation>
    <scope>NUCLEOTIDE SEQUENCE</scope>
    <source>
        <strain evidence="4">CGMCC 4.7306</strain>
    </source>
</reference>
<dbReference type="AlphaFoldDB" id="A0A917S9T1"/>
<sequence length="609" mass="63277">MKYQEQVDSVGDGSGPGATGQRRTRRLTVESLFPVVFCLACLAIVAVCLYAADVPAWSSRPQSAYVPPDGEVKYLGASPTSQVTSVETAVLGVGEAAQSVEPGLSRAVLGSVGVGYRGQLWRTRSAPAAATDNRPATVSVYRTDHGIALIAESDGDRLRSYSPALQLTAPGGGAADRWSVRGTITGTDGPEAYAGRYSGTFSSVPIPHDCVEITGSVTITERLGDHRQDSTRTWCPGSGVVAVGAGSDPARLHLVQAPGVGGVDTHQTHDLWPLGADWSAQRVVPVQPAPGDPRAALLGEPSTLQPVRTADGVQVRATQQGSDLVGLRSDSNDRAGGQVAAWRVHPGGTVIGLTASGDQIVVVTSQRQLVSYRSDGRLLWRQDLGDVAVAAPVIIPGPNSAVATLTSNGTVVMIDSARGVVSWRQHVGAVPGMPLAAAAGVIAVPTSPGGLVGLDRQTGRQRWQVSLPAVDGLISAGNRFVVAEGHNVHSFDAATGAHLWRRGLPGSVRQVLALGSRLLVDGTSRTTLLSGNGVPQWTGPAYAAVSADGRSWLGWRQGSVDVHDHPDGTARSITIPVPAGSYDPRPLVDPTGAWIFGADWASVHVWTAS</sequence>
<dbReference type="SUPFAM" id="SSF50998">
    <property type="entry name" value="Quinoprotein alcohol dehydrogenase-like"/>
    <property type="match status" value="1"/>
</dbReference>
<feature type="domain" description="Pyrrolo-quinoline quinone repeat" evidence="3">
    <location>
        <begin position="341"/>
        <end position="469"/>
    </location>
</feature>
<dbReference type="InterPro" id="IPR011047">
    <property type="entry name" value="Quinoprotein_ADH-like_sf"/>
</dbReference>
<dbReference type="SMART" id="SM00564">
    <property type="entry name" value="PQQ"/>
    <property type="match status" value="4"/>
</dbReference>
<comment type="caution">
    <text evidence="4">The sequence shown here is derived from an EMBL/GenBank/DDBJ whole genome shotgun (WGS) entry which is preliminary data.</text>
</comment>
<dbReference type="Pfam" id="PF13360">
    <property type="entry name" value="PQQ_2"/>
    <property type="match status" value="1"/>
</dbReference>
<dbReference type="InterPro" id="IPR018391">
    <property type="entry name" value="PQQ_b-propeller_rpt"/>
</dbReference>
<evidence type="ECO:0000313" key="5">
    <source>
        <dbReference type="Proteomes" id="UP000613840"/>
    </source>
</evidence>
<dbReference type="Gene3D" id="2.130.10.10">
    <property type="entry name" value="YVTN repeat-like/Quinoprotein amine dehydrogenase"/>
    <property type="match status" value="1"/>
</dbReference>
<reference evidence="4" key="1">
    <citation type="journal article" date="2014" name="Int. J. Syst. Evol. Microbiol.">
        <title>Complete genome sequence of Corynebacterium casei LMG S-19264T (=DSM 44701T), isolated from a smear-ripened cheese.</title>
        <authorList>
            <consortium name="US DOE Joint Genome Institute (JGI-PGF)"/>
            <person name="Walter F."/>
            <person name="Albersmeier A."/>
            <person name="Kalinowski J."/>
            <person name="Ruckert C."/>
        </authorList>
    </citation>
    <scope>NUCLEOTIDE SEQUENCE</scope>
    <source>
        <strain evidence="4">CGMCC 4.7306</strain>
    </source>
</reference>
<dbReference type="EMBL" id="BMMZ01000006">
    <property type="protein sequence ID" value="GGL66184.1"/>
    <property type="molecule type" value="Genomic_DNA"/>
</dbReference>
<feature type="region of interest" description="Disordered" evidence="1">
    <location>
        <begin position="1"/>
        <end position="22"/>
    </location>
</feature>
<feature type="transmembrane region" description="Helical" evidence="2">
    <location>
        <begin position="32"/>
        <end position="52"/>
    </location>
</feature>
<keyword evidence="5" id="KW-1185">Reference proteome</keyword>
<evidence type="ECO:0000256" key="2">
    <source>
        <dbReference type="SAM" id="Phobius"/>
    </source>
</evidence>
<keyword evidence="2" id="KW-0812">Transmembrane</keyword>
<organism evidence="4 5">
    <name type="scientific">Microlunatus endophyticus</name>
    <dbReference type="NCBI Taxonomy" id="1716077"/>
    <lineage>
        <taxon>Bacteria</taxon>
        <taxon>Bacillati</taxon>
        <taxon>Actinomycetota</taxon>
        <taxon>Actinomycetes</taxon>
        <taxon>Propionibacteriales</taxon>
        <taxon>Propionibacteriaceae</taxon>
        <taxon>Microlunatus</taxon>
    </lineage>
</organism>
<name>A0A917S9T1_9ACTN</name>
<dbReference type="RefSeq" id="WP_188895798.1">
    <property type="nucleotide sequence ID" value="NZ_BMMZ01000006.1"/>
</dbReference>
<keyword evidence="2" id="KW-1133">Transmembrane helix</keyword>
<evidence type="ECO:0000259" key="3">
    <source>
        <dbReference type="Pfam" id="PF13360"/>
    </source>
</evidence>
<proteinExistence type="predicted"/>
<protein>
    <recommendedName>
        <fullName evidence="3">Pyrrolo-quinoline quinone repeat domain-containing protein</fullName>
    </recommendedName>
</protein>